<feature type="compositionally biased region" description="Basic and acidic residues" evidence="1">
    <location>
        <begin position="77"/>
        <end position="111"/>
    </location>
</feature>
<feature type="compositionally biased region" description="Polar residues" evidence="1">
    <location>
        <begin position="283"/>
        <end position="301"/>
    </location>
</feature>
<sequence length="323" mass="36007">LNSCQRAKILTFFQLAEPSLHASPFVLDPVRLSDFVPLRVIKINRSIVWNGGIDEYEEPHPFLEDYAARQARRAAKALEDAKEAEEERKEMEEKKKKERWDNEMKKQVQWKDEEEEDMQDQSSDEREAPGLAEFGEQGDLGPLMNNSYAVQQEEVFENESSEASDVFRTPPPGDVTTGDEEESEDAEDLDEYADAVDEIEEEERASEKEDSDDIIVLEAGEEGPAAAPSAARAARTARAMERLAAAAAGAMPEQEMIPARDPRAAPFRRSLAQLALHGIQSIDQSTIAQPGEQSSEPSGVATSERRADEEEDEEAEPCSSKHK</sequence>
<name>A0AAV5U8Z8_9BILA</name>
<proteinExistence type="predicted"/>
<feature type="region of interest" description="Disordered" evidence="1">
    <location>
        <begin position="77"/>
        <end position="233"/>
    </location>
</feature>
<accession>A0AAV5U8Z8</accession>
<feature type="compositionally biased region" description="Low complexity" evidence="1">
    <location>
        <begin position="222"/>
        <end position="233"/>
    </location>
</feature>
<reference evidence="2" key="1">
    <citation type="submission" date="2023-10" db="EMBL/GenBank/DDBJ databases">
        <title>Genome assembly of Pristionchus species.</title>
        <authorList>
            <person name="Yoshida K."/>
            <person name="Sommer R.J."/>
        </authorList>
    </citation>
    <scope>NUCLEOTIDE SEQUENCE</scope>
    <source>
        <strain evidence="2">RS0144</strain>
    </source>
</reference>
<evidence type="ECO:0000313" key="2">
    <source>
        <dbReference type="EMBL" id="GMT02864.1"/>
    </source>
</evidence>
<feature type="compositionally biased region" description="Low complexity" evidence="1">
    <location>
        <begin position="245"/>
        <end position="256"/>
    </location>
</feature>
<gene>
    <name evidence="2" type="ORF">PENTCL1PPCAC_25038</name>
</gene>
<comment type="caution">
    <text evidence="2">The sequence shown here is derived from an EMBL/GenBank/DDBJ whole genome shotgun (WGS) entry which is preliminary data.</text>
</comment>
<feature type="compositionally biased region" description="Acidic residues" evidence="1">
    <location>
        <begin position="177"/>
        <end position="221"/>
    </location>
</feature>
<feature type="non-terminal residue" evidence="2">
    <location>
        <position position="1"/>
    </location>
</feature>
<feature type="region of interest" description="Disordered" evidence="1">
    <location>
        <begin position="245"/>
        <end position="264"/>
    </location>
</feature>
<evidence type="ECO:0000256" key="1">
    <source>
        <dbReference type="SAM" id="MobiDB-lite"/>
    </source>
</evidence>
<keyword evidence="3" id="KW-1185">Reference proteome</keyword>
<feature type="region of interest" description="Disordered" evidence="1">
    <location>
        <begin position="283"/>
        <end position="323"/>
    </location>
</feature>
<dbReference type="Proteomes" id="UP001432027">
    <property type="component" value="Unassembled WGS sequence"/>
</dbReference>
<evidence type="ECO:0000313" key="3">
    <source>
        <dbReference type="Proteomes" id="UP001432027"/>
    </source>
</evidence>
<organism evidence="2 3">
    <name type="scientific">Pristionchus entomophagus</name>
    <dbReference type="NCBI Taxonomy" id="358040"/>
    <lineage>
        <taxon>Eukaryota</taxon>
        <taxon>Metazoa</taxon>
        <taxon>Ecdysozoa</taxon>
        <taxon>Nematoda</taxon>
        <taxon>Chromadorea</taxon>
        <taxon>Rhabditida</taxon>
        <taxon>Rhabditina</taxon>
        <taxon>Diplogasteromorpha</taxon>
        <taxon>Diplogasteroidea</taxon>
        <taxon>Neodiplogasteridae</taxon>
        <taxon>Pristionchus</taxon>
    </lineage>
</organism>
<protein>
    <submittedName>
        <fullName evidence="2">Uncharacterized protein</fullName>
    </submittedName>
</protein>
<dbReference type="EMBL" id="BTSX01000006">
    <property type="protein sequence ID" value="GMT02864.1"/>
    <property type="molecule type" value="Genomic_DNA"/>
</dbReference>
<dbReference type="AlphaFoldDB" id="A0AAV5U8Z8"/>